<name>A0A392VW46_9FABA</name>
<feature type="non-terminal residue" evidence="2">
    <location>
        <position position="42"/>
    </location>
</feature>
<dbReference type="AlphaFoldDB" id="A0A392VW46"/>
<comment type="caution">
    <text evidence="2">The sequence shown here is derived from an EMBL/GenBank/DDBJ whole genome shotgun (WGS) entry which is preliminary data.</text>
</comment>
<evidence type="ECO:0000313" key="2">
    <source>
        <dbReference type="EMBL" id="MCI92157.1"/>
    </source>
</evidence>
<dbReference type="InterPro" id="IPR007021">
    <property type="entry name" value="DUF659"/>
</dbReference>
<dbReference type="Pfam" id="PF04937">
    <property type="entry name" value="DUF659"/>
    <property type="match status" value="1"/>
</dbReference>
<feature type="domain" description="DUF659" evidence="1">
    <location>
        <begin position="1"/>
        <end position="41"/>
    </location>
</feature>
<proteinExistence type="predicted"/>
<sequence>MFVKSIDASAYTKTRDKLYELLDAFVEEIGEQNVVQLVTDNG</sequence>
<reference evidence="2 3" key="1">
    <citation type="journal article" date="2018" name="Front. Plant Sci.">
        <title>Red Clover (Trifolium pratense) and Zigzag Clover (T. medium) - A Picture of Genomic Similarities and Differences.</title>
        <authorList>
            <person name="Dluhosova J."/>
            <person name="Istvanek J."/>
            <person name="Nedelnik J."/>
            <person name="Repkova J."/>
        </authorList>
    </citation>
    <scope>NUCLEOTIDE SEQUENCE [LARGE SCALE GENOMIC DNA]</scope>
    <source>
        <strain evidence="3">cv. 10/8</strain>
        <tissue evidence="2">Leaf</tissue>
    </source>
</reference>
<evidence type="ECO:0000313" key="3">
    <source>
        <dbReference type="Proteomes" id="UP000265520"/>
    </source>
</evidence>
<evidence type="ECO:0000259" key="1">
    <source>
        <dbReference type="Pfam" id="PF04937"/>
    </source>
</evidence>
<accession>A0A392VW46</accession>
<dbReference type="EMBL" id="LXQA011292408">
    <property type="protein sequence ID" value="MCI92157.1"/>
    <property type="molecule type" value="Genomic_DNA"/>
</dbReference>
<keyword evidence="3" id="KW-1185">Reference proteome</keyword>
<protein>
    <recommendedName>
        <fullName evidence="1">DUF659 domain-containing protein</fullName>
    </recommendedName>
</protein>
<organism evidence="2 3">
    <name type="scientific">Trifolium medium</name>
    <dbReference type="NCBI Taxonomy" id="97028"/>
    <lineage>
        <taxon>Eukaryota</taxon>
        <taxon>Viridiplantae</taxon>
        <taxon>Streptophyta</taxon>
        <taxon>Embryophyta</taxon>
        <taxon>Tracheophyta</taxon>
        <taxon>Spermatophyta</taxon>
        <taxon>Magnoliopsida</taxon>
        <taxon>eudicotyledons</taxon>
        <taxon>Gunneridae</taxon>
        <taxon>Pentapetalae</taxon>
        <taxon>rosids</taxon>
        <taxon>fabids</taxon>
        <taxon>Fabales</taxon>
        <taxon>Fabaceae</taxon>
        <taxon>Papilionoideae</taxon>
        <taxon>50 kb inversion clade</taxon>
        <taxon>NPAAA clade</taxon>
        <taxon>Hologalegina</taxon>
        <taxon>IRL clade</taxon>
        <taxon>Trifolieae</taxon>
        <taxon>Trifolium</taxon>
    </lineage>
</organism>
<dbReference type="Proteomes" id="UP000265520">
    <property type="component" value="Unassembled WGS sequence"/>
</dbReference>